<dbReference type="InterPro" id="IPR036420">
    <property type="entry name" value="BRCT_dom_sf"/>
</dbReference>
<sequence length="114" mass="13170">MILGGQYIENWTTDCTHLTVEEVTLTVKVLHALIDEKPIVKPAYWSKFAENVRNNLPPPTIENYNKPPIAEALLNKIELKNDPQRKILFNGKLFLFPKEKNKKQMEEIIQKAGK</sequence>
<dbReference type="GO" id="GO:0030870">
    <property type="term" value="C:Mre11 complex"/>
    <property type="evidence" value="ECO:0007669"/>
    <property type="project" value="InterPro"/>
</dbReference>
<comment type="caution">
    <text evidence="1">The sequence shown here is derived from an EMBL/GenBank/DDBJ whole genome shotgun (WGS) entry which is preliminary data.</text>
</comment>
<dbReference type="GO" id="GO:0000724">
    <property type="term" value="P:double-strand break repair via homologous recombination"/>
    <property type="evidence" value="ECO:0007669"/>
    <property type="project" value="TreeGrafter"/>
</dbReference>
<dbReference type="Gene3D" id="3.40.50.10980">
    <property type="entry name" value="Nibrin, BRCT2 domain"/>
    <property type="match status" value="1"/>
</dbReference>
<evidence type="ECO:0000313" key="1">
    <source>
        <dbReference type="EMBL" id="KAJ8930978.1"/>
    </source>
</evidence>
<dbReference type="AlphaFoldDB" id="A0AAV8WX16"/>
<dbReference type="PANTHER" id="PTHR12162">
    <property type="entry name" value="NIBRIN-RELATED"/>
    <property type="match status" value="1"/>
</dbReference>
<dbReference type="GO" id="GO:0003684">
    <property type="term" value="F:damaged DNA binding"/>
    <property type="evidence" value="ECO:0007669"/>
    <property type="project" value="TreeGrafter"/>
</dbReference>
<proteinExistence type="predicted"/>
<organism evidence="1 2">
    <name type="scientific">Rhamnusium bicolor</name>
    <dbReference type="NCBI Taxonomy" id="1586634"/>
    <lineage>
        <taxon>Eukaryota</taxon>
        <taxon>Metazoa</taxon>
        <taxon>Ecdysozoa</taxon>
        <taxon>Arthropoda</taxon>
        <taxon>Hexapoda</taxon>
        <taxon>Insecta</taxon>
        <taxon>Pterygota</taxon>
        <taxon>Neoptera</taxon>
        <taxon>Endopterygota</taxon>
        <taxon>Coleoptera</taxon>
        <taxon>Polyphaga</taxon>
        <taxon>Cucujiformia</taxon>
        <taxon>Chrysomeloidea</taxon>
        <taxon>Cerambycidae</taxon>
        <taxon>Lepturinae</taxon>
        <taxon>Rhagiini</taxon>
        <taxon>Rhamnusium</taxon>
    </lineage>
</organism>
<reference evidence="1" key="1">
    <citation type="journal article" date="2023" name="Insect Mol. Biol.">
        <title>Genome sequencing provides insights into the evolution of gene families encoding plant cell wall-degrading enzymes in longhorned beetles.</title>
        <authorList>
            <person name="Shin N.R."/>
            <person name="Okamura Y."/>
            <person name="Kirsch R."/>
            <person name="Pauchet Y."/>
        </authorList>
    </citation>
    <scope>NUCLEOTIDE SEQUENCE</scope>
    <source>
        <strain evidence="1">RBIC_L_NR</strain>
    </source>
</reference>
<name>A0AAV8WX16_9CUCU</name>
<dbReference type="GO" id="GO:0007095">
    <property type="term" value="P:mitotic G2 DNA damage checkpoint signaling"/>
    <property type="evidence" value="ECO:0007669"/>
    <property type="project" value="InterPro"/>
</dbReference>
<dbReference type="PANTHER" id="PTHR12162:SF0">
    <property type="entry name" value="NIBRIN"/>
    <property type="match status" value="1"/>
</dbReference>
<dbReference type="InterPro" id="IPR043014">
    <property type="entry name" value="Nibrin_BRCT2_sf"/>
</dbReference>
<evidence type="ECO:0000313" key="2">
    <source>
        <dbReference type="Proteomes" id="UP001162156"/>
    </source>
</evidence>
<dbReference type="Gene3D" id="3.40.50.10190">
    <property type="entry name" value="BRCT domain"/>
    <property type="match status" value="1"/>
</dbReference>
<dbReference type="SUPFAM" id="SSF52113">
    <property type="entry name" value="BRCT domain"/>
    <property type="match status" value="1"/>
</dbReference>
<dbReference type="Proteomes" id="UP001162156">
    <property type="component" value="Unassembled WGS sequence"/>
</dbReference>
<keyword evidence="2" id="KW-1185">Reference proteome</keyword>
<accession>A0AAV8WX16</accession>
<dbReference type="CDD" id="cd17741">
    <property type="entry name" value="BRCT_nibrin"/>
    <property type="match status" value="1"/>
</dbReference>
<dbReference type="InterPro" id="IPR040227">
    <property type="entry name" value="Nibrin-rel"/>
</dbReference>
<gene>
    <name evidence="1" type="ORF">NQ314_016175</name>
</gene>
<protein>
    <submittedName>
        <fullName evidence="1">Uncharacterized protein</fullName>
    </submittedName>
</protein>
<dbReference type="EMBL" id="JANEYF010004506">
    <property type="protein sequence ID" value="KAJ8930978.1"/>
    <property type="molecule type" value="Genomic_DNA"/>
</dbReference>